<evidence type="ECO:0000313" key="3">
    <source>
        <dbReference type="Proteomes" id="UP000481861"/>
    </source>
</evidence>
<feature type="chain" id="PRO_5028953468" description="Secreted protein" evidence="1">
    <location>
        <begin position="26"/>
        <end position="162"/>
    </location>
</feature>
<feature type="signal peptide" evidence="1">
    <location>
        <begin position="1"/>
        <end position="25"/>
    </location>
</feature>
<sequence>MRGVSTVQVLFWLGAIWLASLPVASHPLPARGLCVDCRRMATERRCRLAPVAASCCTVHAVKLSIAARRRWTSVRGRAAMTATHGAAHRWIIHLRPRRQVARPPRPIRAGLAAGCRPQHLHYRTSCVVDAVQSRVRAAPSWRAECRSATSRGARARGGPVAG</sequence>
<keyword evidence="1" id="KW-0732">Signal</keyword>
<evidence type="ECO:0000313" key="2">
    <source>
        <dbReference type="EMBL" id="KAF2868895.1"/>
    </source>
</evidence>
<name>A0A7C8M6P4_9PLEO</name>
<keyword evidence="3" id="KW-1185">Reference proteome</keyword>
<evidence type="ECO:0000256" key="1">
    <source>
        <dbReference type="SAM" id="SignalP"/>
    </source>
</evidence>
<gene>
    <name evidence="2" type="ORF">BDV95DRAFT_577867</name>
</gene>
<dbReference type="AlphaFoldDB" id="A0A7C8M6P4"/>
<evidence type="ECO:0008006" key="4">
    <source>
        <dbReference type="Google" id="ProtNLM"/>
    </source>
</evidence>
<organism evidence="2 3">
    <name type="scientific">Massariosphaeria phaeospora</name>
    <dbReference type="NCBI Taxonomy" id="100035"/>
    <lineage>
        <taxon>Eukaryota</taxon>
        <taxon>Fungi</taxon>
        <taxon>Dikarya</taxon>
        <taxon>Ascomycota</taxon>
        <taxon>Pezizomycotina</taxon>
        <taxon>Dothideomycetes</taxon>
        <taxon>Pleosporomycetidae</taxon>
        <taxon>Pleosporales</taxon>
        <taxon>Pleosporales incertae sedis</taxon>
        <taxon>Massariosphaeria</taxon>
    </lineage>
</organism>
<reference evidence="2 3" key="1">
    <citation type="submission" date="2020-01" db="EMBL/GenBank/DDBJ databases">
        <authorList>
            <consortium name="DOE Joint Genome Institute"/>
            <person name="Haridas S."/>
            <person name="Albert R."/>
            <person name="Binder M."/>
            <person name="Bloem J."/>
            <person name="Labutti K."/>
            <person name="Salamov A."/>
            <person name="Andreopoulos B."/>
            <person name="Baker S.E."/>
            <person name="Barry K."/>
            <person name="Bills G."/>
            <person name="Bluhm B.H."/>
            <person name="Cannon C."/>
            <person name="Castanera R."/>
            <person name="Culley D.E."/>
            <person name="Daum C."/>
            <person name="Ezra D."/>
            <person name="Gonzalez J.B."/>
            <person name="Henrissat B."/>
            <person name="Kuo A."/>
            <person name="Liang C."/>
            <person name="Lipzen A."/>
            <person name="Lutzoni F."/>
            <person name="Magnuson J."/>
            <person name="Mondo S."/>
            <person name="Nolan M."/>
            <person name="Ohm R."/>
            <person name="Pangilinan J."/>
            <person name="Park H.-J.H."/>
            <person name="Ramirez L."/>
            <person name="Alfaro M."/>
            <person name="Sun H."/>
            <person name="Tritt A."/>
            <person name="Yoshinaga Y."/>
            <person name="Zwiers L.-H.L."/>
            <person name="Turgeon B.G."/>
            <person name="Goodwin S.B."/>
            <person name="Spatafora J.W."/>
            <person name="Crous P.W."/>
            <person name="Grigoriev I.V."/>
        </authorList>
    </citation>
    <scope>NUCLEOTIDE SEQUENCE [LARGE SCALE GENOMIC DNA]</scope>
    <source>
        <strain evidence="2 3">CBS 611.86</strain>
    </source>
</reference>
<dbReference type="EMBL" id="JAADJZ010000017">
    <property type="protein sequence ID" value="KAF2868895.1"/>
    <property type="molecule type" value="Genomic_DNA"/>
</dbReference>
<comment type="caution">
    <text evidence="2">The sequence shown here is derived from an EMBL/GenBank/DDBJ whole genome shotgun (WGS) entry which is preliminary data.</text>
</comment>
<protein>
    <recommendedName>
        <fullName evidence="4">Secreted protein</fullName>
    </recommendedName>
</protein>
<proteinExistence type="predicted"/>
<dbReference type="Proteomes" id="UP000481861">
    <property type="component" value="Unassembled WGS sequence"/>
</dbReference>
<accession>A0A7C8M6P4</accession>